<comment type="caution">
    <text evidence="12">The sequence shown here is derived from an EMBL/GenBank/DDBJ whole genome shotgun (WGS) entry which is preliminary data.</text>
</comment>
<evidence type="ECO:0000256" key="4">
    <source>
        <dbReference type="ARBA" id="ARBA00022563"/>
    </source>
</evidence>
<dbReference type="PROSITE" id="PS51330">
    <property type="entry name" value="DHFR_2"/>
    <property type="match status" value="1"/>
</dbReference>
<comment type="catalytic activity">
    <reaction evidence="8">
        <text>(6S)-5,6,7,8-tetrahydrofolate + NADP(+) = 7,8-dihydrofolate + NADPH + H(+)</text>
        <dbReference type="Rhea" id="RHEA:15009"/>
        <dbReference type="ChEBI" id="CHEBI:15378"/>
        <dbReference type="ChEBI" id="CHEBI:57451"/>
        <dbReference type="ChEBI" id="CHEBI:57453"/>
        <dbReference type="ChEBI" id="CHEBI:57783"/>
        <dbReference type="ChEBI" id="CHEBI:58349"/>
        <dbReference type="EC" id="1.5.1.3"/>
    </reaction>
</comment>
<protein>
    <recommendedName>
        <fullName evidence="3 8">Dihydrofolate reductase</fullName>
        <ecNumber evidence="3 8">1.5.1.3</ecNumber>
    </recommendedName>
</protein>
<organism evidence="12 14">
    <name type="scientific">Aureimonas ureilytica</name>
    <dbReference type="NCBI Taxonomy" id="401562"/>
    <lineage>
        <taxon>Bacteria</taxon>
        <taxon>Pseudomonadati</taxon>
        <taxon>Pseudomonadota</taxon>
        <taxon>Alphaproteobacteria</taxon>
        <taxon>Hyphomicrobiales</taxon>
        <taxon>Aurantimonadaceae</taxon>
        <taxon>Aureimonas</taxon>
    </lineage>
</organism>
<dbReference type="SUPFAM" id="SSF53597">
    <property type="entry name" value="Dihydrofolate reductase-like"/>
    <property type="match status" value="1"/>
</dbReference>
<evidence type="ECO:0000256" key="3">
    <source>
        <dbReference type="ARBA" id="ARBA00012856"/>
    </source>
</evidence>
<dbReference type="InterPro" id="IPR012259">
    <property type="entry name" value="DHFR"/>
</dbReference>
<evidence type="ECO:0000313" key="14">
    <source>
        <dbReference type="Proteomes" id="UP000078272"/>
    </source>
</evidence>
<keyword evidence="12" id="KW-0418">Kinase</keyword>
<keyword evidence="5 8" id="KW-0521">NADP</keyword>
<evidence type="ECO:0000313" key="13">
    <source>
        <dbReference type="EMBL" id="KTR04911.1"/>
    </source>
</evidence>
<accession>A0A175RD97</accession>
<dbReference type="InterPro" id="IPR001796">
    <property type="entry name" value="DHFR_dom"/>
</dbReference>
<dbReference type="PANTHER" id="PTHR48069">
    <property type="entry name" value="DIHYDROFOLATE REDUCTASE"/>
    <property type="match status" value="1"/>
</dbReference>
<dbReference type="Proteomes" id="UP000078272">
    <property type="component" value="Unassembled WGS sequence"/>
</dbReference>
<feature type="region of interest" description="Disordered" evidence="10">
    <location>
        <begin position="136"/>
        <end position="179"/>
    </location>
</feature>
<comment type="similarity">
    <text evidence="2 8 9">Belongs to the dihydrofolate reductase family.</text>
</comment>
<evidence type="ECO:0000256" key="9">
    <source>
        <dbReference type="RuleBase" id="RU004474"/>
    </source>
</evidence>
<dbReference type="GO" id="GO:0050661">
    <property type="term" value="F:NADP binding"/>
    <property type="evidence" value="ECO:0007669"/>
    <property type="project" value="InterPro"/>
</dbReference>
<dbReference type="GO" id="GO:0046452">
    <property type="term" value="P:dihydrofolate metabolic process"/>
    <property type="evidence" value="ECO:0007669"/>
    <property type="project" value="TreeGrafter"/>
</dbReference>
<comment type="function">
    <text evidence="7 8">Key enzyme in folate metabolism. Catalyzes an essential reaction for de novo glycine and purine synthesis, and for DNA precursor synthesis.</text>
</comment>
<evidence type="ECO:0000256" key="8">
    <source>
        <dbReference type="PIRNR" id="PIRNR000194"/>
    </source>
</evidence>
<dbReference type="EMBL" id="LDPZ01000013">
    <property type="protein sequence ID" value="KTQ96838.1"/>
    <property type="molecule type" value="Genomic_DNA"/>
</dbReference>
<keyword evidence="12" id="KW-0808">Transferase</keyword>
<evidence type="ECO:0000256" key="5">
    <source>
        <dbReference type="ARBA" id="ARBA00022857"/>
    </source>
</evidence>
<comment type="pathway">
    <text evidence="1 8">Cofactor biosynthesis; tetrahydrofolate biosynthesis; 5,6,7,8-tetrahydrofolate from 7,8-dihydrofolate: step 1/1.</text>
</comment>
<gene>
    <name evidence="12" type="ORF">NS226_06940</name>
    <name evidence="13" type="ORF">NS365_12710</name>
</gene>
<evidence type="ECO:0000313" key="15">
    <source>
        <dbReference type="Proteomes" id="UP000078529"/>
    </source>
</evidence>
<dbReference type="PIRSF" id="PIRSF000194">
    <property type="entry name" value="DHFR"/>
    <property type="match status" value="1"/>
</dbReference>
<dbReference type="PANTHER" id="PTHR48069:SF3">
    <property type="entry name" value="DIHYDROFOLATE REDUCTASE"/>
    <property type="match status" value="1"/>
</dbReference>
<dbReference type="OrthoDB" id="9804315at2"/>
<dbReference type="GO" id="GO:0046655">
    <property type="term" value="P:folic acid metabolic process"/>
    <property type="evidence" value="ECO:0007669"/>
    <property type="project" value="TreeGrafter"/>
</dbReference>
<evidence type="ECO:0000313" key="12">
    <source>
        <dbReference type="EMBL" id="KTQ96838.1"/>
    </source>
</evidence>
<keyword evidence="4 8" id="KW-0554">One-carbon metabolism</keyword>
<dbReference type="PROSITE" id="PS00075">
    <property type="entry name" value="DHFR_1"/>
    <property type="match status" value="1"/>
</dbReference>
<keyword evidence="6 8" id="KW-0560">Oxidoreductase</keyword>
<reference evidence="14 15" key="1">
    <citation type="journal article" date="2016" name="Front. Microbiol.">
        <title>Genomic Resource of Rice Seed Associated Bacteria.</title>
        <authorList>
            <person name="Midha S."/>
            <person name="Bansal K."/>
            <person name="Sharma S."/>
            <person name="Kumar N."/>
            <person name="Patil P.P."/>
            <person name="Chaudhry V."/>
            <person name="Patil P.B."/>
        </authorList>
    </citation>
    <scope>NUCLEOTIDE SEQUENCE [LARGE SCALE GENOMIC DNA]</scope>
    <source>
        <strain evidence="12 14">NS226</strain>
        <strain evidence="13 15">NS365</strain>
    </source>
</reference>
<dbReference type="Proteomes" id="UP000078529">
    <property type="component" value="Unassembled WGS sequence"/>
</dbReference>
<dbReference type="Gene3D" id="3.40.430.10">
    <property type="entry name" value="Dihydrofolate Reductase, subunit A"/>
    <property type="match status" value="1"/>
</dbReference>
<dbReference type="CDD" id="cd00209">
    <property type="entry name" value="DHFR"/>
    <property type="match status" value="1"/>
</dbReference>
<evidence type="ECO:0000256" key="6">
    <source>
        <dbReference type="ARBA" id="ARBA00023002"/>
    </source>
</evidence>
<feature type="domain" description="DHFR" evidence="11">
    <location>
        <begin position="9"/>
        <end position="173"/>
    </location>
</feature>
<dbReference type="UniPathway" id="UPA00077">
    <property type="reaction ID" value="UER00158"/>
</dbReference>
<dbReference type="EMBL" id="LDQA01000028">
    <property type="protein sequence ID" value="KTR04911.1"/>
    <property type="molecule type" value="Genomic_DNA"/>
</dbReference>
<dbReference type="PATRIC" id="fig|401562.3.peg.680"/>
<dbReference type="GO" id="GO:0016301">
    <property type="term" value="F:kinase activity"/>
    <property type="evidence" value="ECO:0007669"/>
    <property type="project" value="UniProtKB-KW"/>
</dbReference>
<dbReference type="Pfam" id="PF00186">
    <property type="entry name" value="DHFR_1"/>
    <property type="match status" value="1"/>
</dbReference>
<dbReference type="GO" id="GO:0006730">
    <property type="term" value="P:one-carbon metabolic process"/>
    <property type="evidence" value="ECO:0007669"/>
    <property type="project" value="UniProtKB-KW"/>
</dbReference>
<sequence length="179" mass="20041">MSETDRPPRLVAVVAMARNRVIGARGAMPWTLPSDLRHFRELTLGRPMIMGRKTFEAIGKALDGRDTIVLSRRPEIERADVLTVADAETALKAARMMAASRGSNEIVIAGGGEIYHHFLGQIDRIELTRVEADPAGDTFFPDFENEGFERRSERTPPQNPRDSAPMRFETWERTGAPPR</sequence>
<evidence type="ECO:0000256" key="2">
    <source>
        <dbReference type="ARBA" id="ARBA00009539"/>
    </source>
</evidence>
<dbReference type="GO" id="GO:0004146">
    <property type="term" value="F:dihydrofolate reductase activity"/>
    <property type="evidence" value="ECO:0007669"/>
    <property type="project" value="UniProtKB-EC"/>
</dbReference>
<evidence type="ECO:0000256" key="10">
    <source>
        <dbReference type="SAM" id="MobiDB-lite"/>
    </source>
</evidence>
<dbReference type="RefSeq" id="WP_058600661.1">
    <property type="nucleotide sequence ID" value="NZ_LDPZ01000013.1"/>
</dbReference>
<dbReference type="AlphaFoldDB" id="A0A175RD97"/>
<name>A0A175RD97_9HYPH</name>
<dbReference type="InterPro" id="IPR024072">
    <property type="entry name" value="DHFR-like_dom_sf"/>
</dbReference>
<dbReference type="GO" id="GO:0005829">
    <property type="term" value="C:cytosol"/>
    <property type="evidence" value="ECO:0007669"/>
    <property type="project" value="TreeGrafter"/>
</dbReference>
<evidence type="ECO:0000259" key="11">
    <source>
        <dbReference type="PROSITE" id="PS51330"/>
    </source>
</evidence>
<dbReference type="GO" id="GO:0046654">
    <property type="term" value="P:tetrahydrofolate biosynthetic process"/>
    <property type="evidence" value="ECO:0007669"/>
    <property type="project" value="UniProtKB-UniPathway"/>
</dbReference>
<dbReference type="PRINTS" id="PR00070">
    <property type="entry name" value="DHFR"/>
</dbReference>
<evidence type="ECO:0000256" key="1">
    <source>
        <dbReference type="ARBA" id="ARBA00004903"/>
    </source>
</evidence>
<keyword evidence="15" id="KW-1185">Reference proteome</keyword>
<dbReference type="InterPro" id="IPR017925">
    <property type="entry name" value="DHFR_CS"/>
</dbReference>
<dbReference type="EC" id="1.5.1.3" evidence="3 8"/>
<proteinExistence type="inferred from homology"/>
<dbReference type="STRING" id="401562.NS365_12710"/>
<evidence type="ECO:0000256" key="7">
    <source>
        <dbReference type="ARBA" id="ARBA00025067"/>
    </source>
</evidence>